<feature type="signal peptide" evidence="2">
    <location>
        <begin position="1"/>
        <end position="26"/>
    </location>
</feature>
<evidence type="ECO:0000313" key="4">
    <source>
        <dbReference type="Proteomes" id="UP001206126"/>
    </source>
</evidence>
<dbReference type="EMBL" id="JANUHB010000001">
    <property type="protein sequence ID" value="MCS0806649.1"/>
    <property type="molecule type" value="Genomic_DNA"/>
</dbReference>
<keyword evidence="2" id="KW-0732">Signal</keyword>
<sequence length="503" mass="54338">MPIKVRLRVSSALFAGALALAAHAHAAGAPAEDKAAAPATVRIKARINPGDLEYRWVFDNQKLLQGSLLAQARVVDFSWRILFTEFTLPEQDAWVPKGWAVALVGSNFEQTVPVARGGYFVLPALPVGLQGSTIMFREQSLQGHIGAAWRVRVGADQRLTYASFKQALKEIRAVQGAIPLHKSGLKLVRTGTYDALKACFLAGGGRTLVDGKPAADGSVGNCIILKFDSVSAANGQTIAFEGPLDIVTVVESADYLTYLDSPSPASVPSAAHEDGERATQGAAESAAPTNLSNLAYGWNFKRQLRLQADLPGQARLVNFVWRLSFDDLSEAEQDAWTPQGWALALAGKDFKQAVPVARGGYFLLPRLPSDRQDATLVFKEQGKRNLVGAAWVIRLRDGPRPYLYYGEVKEAIDTVRKAQDAIPEGHAELAALRAVRYDGLKACFLAADGVVFVGDMPTADATVGNCKVLRFDPAQNANQKIEFVGDLDAVTVVDTTPYPIQRR</sequence>
<evidence type="ECO:0000256" key="2">
    <source>
        <dbReference type="SAM" id="SignalP"/>
    </source>
</evidence>
<comment type="caution">
    <text evidence="3">The sequence shown here is derived from an EMBL/GenBank/DDBJ whole genome shotgun (WGS) entry which is preliminary data.</text>
</comment>
<keyword evidence="4" id="KW-1185">Reference proteome</keyword>
<name>A0ABT2D5Q8_9BURK</name>
<feature type="chain" id="PRO_5047293702" evidence="2">
    <location>
        <begin position="27"/>
        <end position="503"/>
    </location>
</feature>
<dbReference type="Proteomes" id="UP001206126">
    <property type="component" value="Unassembled WGS sequence"/>
</dbReference>
<protein>
    <submittedName>
        <fullName evidence="3">Uncharacterized protein</fullName>
    </submittedName>
</protein>
<reference evidence="3 4" key="1">
    <citation type="submission" date="2022-08" db="EMBL/GenBank/DDBJ databases">
        <title>Reclassification of Massilia species as members of the genera Telluria, Duganella, Pseudoduganella, Mokoshia gen. nov. and Zemynaea gen. nov. using orthogonal and non-orthogonal genome-based approaches.</title>
        <authorList>
            <person name="Bowman J.P."/>
        </authorList>
    </citation>
    <scope>NUCLEOTIDE SEQUENCE [LARGE SCALE GENOMIC DNA]</scope>
    <source>
        <strain evidence="3 4">JCM 31605</strain>
    </source>
</reference>
<dbReference type="RefSeq" id="WP_258820428.1">
    <property type="nucleotide sequence ID" value="NZ_JANUHB010000001.1"/>
</dbReference>
<evidence type="ECO:0000313" key="3">
    <source>
        <dbReference type="EMBL" id="MCS0806649.1"/>
    </source>
</evidence>
<feature type="region of interest" description="Disordered" evidence="1">
    <location>
        <begin position="266"/>
        <end position="286"/>
    </location>
</feature>
<accession>A0ABT2D5Q8</accession>
<organism evidence="3 4">
    <name type="scientific">Massilia agilis</name>
    <dbReference type="NCBI Taxonomy" id="1811226"/>
    <lineage>
        <taxon>Bacteria</taxon>
        <taxon>Pseudomonadati</taxon>
        <taxon>Pseudomonadota</taxon>
        <taxon>Betaproteobacteria</taxon>
        <taxon>Burkholderiales</taxon>
        <taxon>Oxalobacteraceae</taxon>
        <taxon>Telluria group</taxon>
        <taxon>Massilia</taxon>
    </lineage>
</organism>
<gene>
    <name evidence="3" type="ORF">NX774_01760</name>
</gene>
<proteinExistence type="predicted"/>
<evidence type="ECO:0000256" key="1">
    <source>
        <dbReference type="SAM" id="MobiDB-lite"/>
    </source>
</evidence>